<evidence type="ECO:0000256" key="1">
    <source>
        <dbReference type="ARBA" id="ARBA00038494"/>
    </source>
</evidence>
<dbReference type="Proteomes" id="UP000061468">
    <property type="component" value="Chromosome"/>
</dbReference>
<name>A0AAC8XH53_9ALTE</name>
<evidence type="ECO:0000313" key="4">
    <source>
        <dbReference type="Proteomes" id="UP000061468"/>
    </source>
</evidence>
<dbReference type="PANTHER" id="PTHR43630">
    <property type="entry name" value="POLY-BETA-1,6-N-ACETYL-D-GLUCOSAMINE SYNTHASE"/>
    <property type="match status" value="1"/>
</dbReference>
<dbReference type="Gene3D" id="3.90.550.10">
    <property type="entry name" value="Spore Coat Polysaccharide Biosynthesis Protein SpsA, Chain A"/>
    <property type="match status" value="1"/>
</dbReference>
<dbReference type="GO" id="GO:0016740">
    <property type="term" value="F:transferase activity"/>
    <property type="evidence" value="ECO:0007669"/>
    <property type="project" value="UniProtKB-KW"/>
</dbReference>
<organism evidence="3 4">
    <name type="scientific">Alteromonas mediterranea</name>
    <dbReference type="NCBI Taxonomy" id="314275"/>
    <lineage>
        <taxon>Bacteria</taxon>
        <taxon>Pseudomonadati</taxon>
        <taxon>Pseudomonadota</taxon>
        <taxon>Gammaproteobacteria</taxon>
        <taxon>Alteromonadales</taxon>
        <taxon>Alteromonadaceae</taxon>
        <taxon>Alteromonas/Salinimonas group</taxon>
        <taxon>Alteromonas</taxon>
    </lineage>
</organism>
<dbReference type="InterPro" id="IPR029044">
    <property type="entry name" value="Nucleotide-diphossugar_trans"/>
</dbReference>
<keyword evidence="3" id="KW-0808">Transferase</keyword>
<reference evidence="3 4" key="1">
    <citation type="submission" date="2015-12" db="EMBL/GenBank/DDBJ databases">
        <title>Intraspecies pangenome expansion in the marine bacterium Alteromonas.</title>
        <authorList>
            <person name="Lopez-Perez M."/>
            <person name="Rodriguez-Valera F."/>
        </authorList>
    </citation>
    <scope>NUCLEOTIDE SEQUENCE [LARGE SCALE GENOMIC DNA]</scope>
    <source>
        <strain evidence="3 4">UM8</strain>
    </source>
</reference>
<proteinExistence type="inferred from homology"/>
<dbReference type="PANTHER" id="PTHR43630:SF2">
    <property type="entry name" value="GLYCOSYLTRANSFERASE"/>
    <property type="match status" value="1"/>
</dbReference>
<comment type="similarity">
    <text evidence="1">Belongs to the glycosyltransferase 2 family. WaaE/KdtX subfamily.</text>
</comment>
<sequence>MMKNTLSVIVITKNEEDRISRCLSSVTHIADEIIVFDSGSTDKTVEIAKQFTDKLFVTDWQGYGIQKQRALDKAACDWVLSIDADEEVDSKLAQEITSLLNQDVIEHNAYKVRWKNIIFGKPTRFGRTARACTRLFRRHGSRFDGAIVHEKVLFEGETGVIKKGFLNHYSIRDFEHLLYKNRLYAVLMAEKKFAKGKKSYGIPLAVLRGLITFIQIYVFRLGFLDGGRGLLYAVIYAQYTFNKYAGLWSLEQQSKQ</sequence>
<evidence type="ECO:0000259" key="2">
    <source>
        <dbReference type="Pfam" id="PF00535"/>
    </source>
</evidence>
<gene>
    <name evidence="3" type="ORF">AV942_00230</name>
</gene>
<dbReference type="SUPFAM" id="SSF53448">
    <property type="entry name" value="Nucleotide-diphospho-sugar transferases"/>
    <property type="match status" value="1"/>
</dbReference>
<dbReference type="CDD" id="cd02511">
    <property type="entry name" value="Beta4Glucosyltransferase"/>
    <property type="match status" value="1"/>
</dbReference>
<feature type="domain" description="Glycosyltransferase 2-like" evidence="2">
    <location>
        <begin position="7"/>
        <end position="102"/>
    </location>
</feature>
<dbReference type="InterPro" id="IPR001173">
    <property type="entry name" value="Glyco_trans_2-like"/>
</dbReference>
<dbReference type="AlphaFoldDB" id="A0AAC8XH53"/>
<evidence type="ECO:0000313" key="3">
    <source>
        <dbReference type="EMBL" id="AMJ76844.1"/>
    </source>
</evidence>
<dbReference type="EMBL" id="CP013928">
    <property type="protein sequence ID" value="AMJ76844.1"/>
    <property type="molecule type" value="Genomic_DNA"/>
</dbReference>
<dbReference type="Pfam" id="PF00535">
    <property type="entry name" value="Glycos_transf_2"/>
    <property type="match status" value="1"/>
</dbReference>
<protein>
    <submittedName>
        <fullName evidence="3">Glycosyl transferase</fullName>
    </submittedName>
</protein>
<accession>A0AAC8XH53</accession>